<dbReference type="InterPro" id="IPR036397">
    <property type="entry name" value="RNaseH_sf"/>
</dbReference>
<organism evidence="1 2">
    <name type="scientific">Paramormyrops kingsleyae</name>
    <dbReference type="NCBI Taxonomy" id="1676925"/>
    <lineage>
        <taxon>Eukaryota</taxon>
        <taxon>Metazoa</taxon>
        <taxon>Chordata</taxon>
        <taxon>Craniata</taxon>
        <taxon>Vertebrata</taxon>
        <taxon>Euteleostomi</taxon>
        <taxon>Actinopterygii</taxon>
        <taxon>Neopterygii</taxon>
        <taxon>Teleostei</taxon>
        <taxon>Osteoglossocephala</taxon>
        <taxon>Osteoglossomorpha</taxon>
        <taxon>Osteoglossiformes</taxon>
        <taxon>Mormyridae</taxon>
        <taxon>Paramormyrops</taxon>
    </lineage>
</organism>
<dbReference type="AlphaFoldDB" id="A0A3B3QEN2"/>
<proteinExistence type="predicted"/>
<sequence>MRLHINGQMTTLAPHRVRFIRDYLQNSGVERMEWPACGPDLNPIEQLWDQLGRTVHARVTKTTIMADLQQMLIEEWDGIPQQCVTKLVTSYIKFTALKICLSQRSYPLLPP</sequence>
<dbReference type="STRING" id="1676925.ENSPKIP00000004060"/>
<evidence type="ECO:0008006" key="3">
    <source>
        <dbReference type="Google" id="ProtNLM"/>
    </source>
</evidence>
<reference evidence="1" key="1">
    <citation type="submission" date="2025-08" db="UniProtKB">
        <authorList>
            <consortium name="Ensembl"/>
        </authorList>
    </citation>
    <scope>IDENTIFICATION</scope>
</reference>
<dbReference type="Ensembl" id="ENSPKIT00000028032.1">
    <property type="protein sequence ID" value="ENSPKIP00000004060.1"/>
    <property type="gene ID" value="ENSPKIG00000021314.1"/>
</dbReference>
<name>A0A3B3QEN2_9TELE</name>
<dbReference type="Proteomes" id="UP000261540">
    <property type="component" value="Unplaced"/>
</dbReference>
<evidence type="ECO:0000313" key="2">
    <source>
        <dbReference type="Proteomes" id="UP000261540"/>
    </source>
</evidence>
<accession>A0A3B3QEN2</accession>
<reference evidence="1" key="2">
    <citation type="submission" date="2025-09" db="UniProtKB">
        <authorList>
            <consortium name="Ensembl"/>
        </authorList>
    </citation>
    <scope>IDENTIFICATION</scope>
</reference>
<dbReference type="GeneTree" id="ENSGT00940000176839"/>
<protein>
    <recommendedName>
        <fullName evidence="3">Tc1-like transposase DDE domain-containing protein</fullName>
    </recommendedName>
</protein>
<dbReference type="GO" id="GO:0003676">
    <property type="term" value="F:nucleic acid binding"/>
    <property type="evidence" value="ECO:0007669"/>
    <property type="project" value="InterPro"/>
</dbReference>
<dbReference type="Gene3D" id="3.30.420.10">
    <property type="entry name" value="Ribonuclease H-like superfamily/Ribonuclease H"/>
    <property type="match status" value="1"/>
</dbReference>
<evidence type="ECO:0000313" key="1">
    <source>
        <dbReference type="Ensembl" id="ENSPKIP00000004060.1"/>
    </source>
</evidence>
<keyword evidence="2" id="KW-1185">Reference proteome</keyword>